<evidence type="ECO:0000313" key="3">
    <source>
        <dbReference type="Proteomes" id="UP000235579"/>
    </source>
</evidence>
<reference evidence="3" key="1">
    <citation type="submission" date="2016-07" db="EMBL/GenBank/DDBJ databases">
        <title>Nontailed viruses are major unrecognized killers of bacteria in the ocean.</title>
        <authorList>
            <person name="Kauffman K."/>
            <person name="Hussain F."/>
            <person name="Yang J."/>
            <person name="Arevalo P."/>
            <person name="Brown J."/>
            <person name="Cutler M."/>
            <person name="Kelly L."/>
            <person name="Polz M.F."/>
        </authorList>
    </citation>
    <scope>NUCLEOTIDE SEQUENCE [LARGE SCALE GENOMIC DNA]</scope>
    <source>
        <strain evidence="3">10N.222.48.A2</strain>
    </source>
</reference>
<dbReference type="Gene3D" id="3.30.530.20">
    <property type="match status" value="1"/>
</dbReference>
<dbReference type="InterPro" id="IPR053249">
    <property type="entry name" value="LFS"/>
</dbReference>
<dbReference type="AlphaFoldDB" id="A0A2N7NF58"/>
<organism evidence="1 3">
    <name type="scientific">Vibrio tasmaniensis</name>
    <dbReference type="NCBI Taxonomy" id="212663"/>
    <lineage>
        <taxon>Bacteria</taxon>
        <taxon>Pseudomonadati</taxon>
        <taxon>Pseudomonadota</taxon>
        <taxon>Gammaproteobacteria</taxon>
        <taxon>Vibrionales</taxon>
        <taxon>Vibrionaceae</taxon>
        <taxon>Vibrio</taxon>
    </lineage>
</organism>
<comment type="caution">
    <text evidence="1">The sequence shown here is derived from an EMBL/GenBank/DDBJ whole genome shotgun (WGS) entry which is preliminary data.</text>
</comment>
<sequence length="160" mass="18126">MNYSEKRSTLINVPNTKTISTPVTIKASAAEVWSIVGDFSGFHKFVDGLERIEMTGEGARSVRKKLFEDGHVVIEQLNHRDEQSMLMDWSLIYTNMDIGNLWSSMRVNQIDNDHCEAIWDIAGEPYNNETNQTDFESFVEGFARSCLNNVKEIAESTKAA</sequence>
<reference evidence="2 4" key="4">
    <citation type="submission" date="2019-04" db="EMBL/GenBank/DDBJ databases">
        <title>A reverse ecology approach based on a biological definition of microbial populations.</title>
        <authorList>
            <person name="Arevalo P."/>
            <person name="Vaninsberghe D."/>
            <person name="Elsherbini J."/>
            <person name="Gore J."/>
            <person name="Polz M."/>
        </authorList>
    </citation>
    <scope>NUCLEOTIDE SEQUENCE [LARGE SCALE GENOMIC DNA]</scope>
    <source>
        <strain evidence="2 4">10N.222.45.A8</strain>
    </source>
</reference>
<evidence type="ECO:0000313" key="4">
    <source>
        <dbReference type="Proteomes" id="UP000308018"/>
    </source>
</evidence>
<evidence type="ECO:0000313" key="2">
    <source>
        <dbReference type="EMBL" id="TKG27540.1"/>
    </source>
</evidence>
<dbReference type="Proteomes" id="UP000235579">
    <property type="component" value="Unassembled WGS sequence"/>
</dbReference>
<dbReference type="PANTHER" id="PTHR33789:SF5">
    <property type="entry name" value="BET V I_MAJOR LATEX PROTEIN DOMAIN-CONTAINING PROTEIN"/>
    <property type="match status" value="1"/>
</dbReference>
<dbReference type="Proteomes" id="UP000308018">
    <property type="component" value="Unassembled WGS sequence"/>
</dbReference>
<accession>A0A2N7NF58</accession>
<dbReference type="RefSeq" id="WP_080968033.1">
    <property type="nucleotide sequence ID" value="NZ_MDBG01000003.1"/>
</dbReference>
<name>A0A2N7NF58_9VIBR</name>
<reference evidence="1" key="2">
    <citation type="submission" date="2016-07" db="EMBL/GenBank/DDBJ databases">
        <authorList>
            <person name="Wan K."/>
            <person name="Booth B."/>
            <person name="Spirohn K."/>
            <person name="Hao T."/>
            <person name="Hu Y."/>
            <person name="Calderwood M."/>
            <person name="Hill D."/>
            <person name="Mohr S."/>
            <person name="Vidal M."/>
            <person name="Celniker S."/>
            <person name="Perrimon N."/>
        </authorList>
    </citation>
    <scope>NUCLEOTIDE SEQUENCE</scope>
    <source>
        <strain evidence="1">10N.222.48.A2</strain>
    </source>
</reference>
<reference evidence="1" key="3">
    <citation type="journal article" date="2018" name="Nature">
        <title>A major lineage of non-tailed dsDNA viruses as unrecognized killers of marine bacteria.</title>
        <authorList>
            <person name="Kauffman K.M."/>
            <person name="Hussain F.A."/>
            <person name="Yang J."/>
            <person name="Arevalo P."/>
            <person name="Brown J.M."/>
            <person name="Chang W.K."/>
            <person name="VanInsberghe D."/>
            <person name="Elsherbini J."/>
            <person name="Sharma R.S."/>
            <person name="Cutler M.B."/>
            <person name="Kelly L."/>
            <person name="Polz M.F."/>
        </authorList>
    </citation>
    <scope>NUCLEOTIDE SEQUENCE</scope>
    <source>
        <strain evidence="1">10N.222.48.A2</strain>
    </source>
</reference>
<dbReference type="PANTHER" id="PTHR33789">
    <property type="entry name" value="LACHRYMATORY-FACTOR SYNTHASE"/>
    <property type="match status" value="1"/>
</dbReference>
<dbReference type="InterPro" id="IPR023393">
    <property type="entry name" value="START-like_dom_sf"/>
</dbReference>
<evidence type="ECO:0000313" key="1">
    <source>
        <dbReference type="EMBL" id="PMP11786.1"/>
    </source>
</evidence>
<gene>
    <name evidence="1" type="ORF">BCS92_02100</name>
    <name evidence="2" type="ORF">FC057_23045</name>
</gene>
<dbReference type="EMBL" id="MDBP01000058">
    <property type="protein sequence ID" value="PMP11786.1"/>
    <property type="molecule type" value="Genomic_DNA"/>
</dbReference>
<dbReference type="SUPFAM" id="SSF55961">
    <property type="entry name" value="Bet v1-like"/>
    <property type="match status" value="1"/>
</dbReference>
<dbReference type="CDD" id="cd07821">
    <property type="entry name" value="PYR_PYL_RCAR_like"/>
    <property type="match status" value="1"/>
</dbReference>
<dbReference type="Pfam" id="PF10604">
    <property type="entry name" value="Polyketide_cyc2"/>
    <property type="match status" value="1"/>
</dbReference>
<dbReference type="InterPro" id="IPR019587">
    <property type="entry name" value="Polyketide_cyclase/dehydratase"/>
</dbReference>
<dbReference type="EMBL" id="SYVV01000053">
    <property type="protein sequence ID" value="TKG27540.1"/>
    <property type="molecule type" value="Genomic_DNA"/>
</dbReference>
<dbReference type="GeneID" id="93901885"/>
<protein>
    <submittedName>
        <fullName evidence="2">SRPBCC family protein</fullName>
    </submittedName>
</protein>
<proteinExistence type="predicted"/>